<keyword evidence="2" id="KW-1185">Reference proteome</keyword>
<protein>
    <submittedName>
        <fullName evidence="1">Uncharacterized protein</fullName>
    </submittedName>
</protein>
<comment type="caution">
    <text evidence="1">The sequence shown here is derived from an EMBL/GenBank/DDBJ whole genome shotgun (WGS) entry which is preliminary data.</text>
</comment>
<proteinExistence type="predicted"/>
<dbReference type="Proteomes" id="UP000637299">
    <property type="component" value="Unassembled WGS sequence"/>
</dbReference>
<gene>
    <name evidence="1" type="ORF">IC610_01870</name>
</gene>
<organism evidence="1 2">
    <name type="scientific">Chryseobacterium caseinilyticum</name>
    <dbReference type="NCBI Taxonomy" id="2771428"/>
    <lineage>
        <taxon>Bacteria</taxon>
        <taxon>Pseudomonadati</taxon>
        <taxon>Bacteroidota</taxon>
        <taxon>Flavobacteriia</taxon>
        <taxon>Flavobacteriales</taxon>
        <taxon>Weeksellaceae</taxon>
        <taxon>Chryseobacterium group</taxon>
        <taxon>Chryseobacterium</taxon>
    </lineage>
</organism>
<evidence type="ECO:0000313" key="2">
    <source>
        <dbReference type="Proteomes" id="UP000637299"/>
    </source>
</evidence>
<reference evidence="1 2" key="1">
    <citation type="submission" date="2020-09" db="EMBL/GenBank/DDBJ databases">
        <title>Genome seq and assembly of Chryseobacterium sp.</title>
        <authorList>
            <person name="Chhetri G."/>
        </authorList>
    </citation>
    <scope>NUCLEOTIDE SEQUENCE [LARGE SCALE GENOMIC DNA]</scope>
    <source>
        <strain evidence="1 2">GCR10</strain>
    </source>
</reference>
<sequence length="104" mass="12453">MESFETIQNKLLRAISESADREKIVRLWKFWNDENSDFSVSEPVSFYDSERPMTDEEVDEYFKEEVVVLPANLMKMIERGMDDVKNGKVYTEEEIDKMDEEWLK</sequence>
<name>A0ABR8Z8G5_9FLAO</name>
<dbReference type="EMBL" id="JACYFS010000001">
    <property type="protein sequence ID" value="MBD8081163.1"/>
    <property type="molecule type" value="Genomic_DNA"/>
</dbReference>
<dbReference type="RefSeq" id="WP_191734977.1">
    <property type="nucleotide sequence ID" value="NZ_JACYFS010000001.1"/>
</dbReference>
<accession>A0ABR8Z8G5</accession>
<evidence type="ECO:0000313" key="1">
    <source>
        <dbReference type="EMBL" id="MBD8081163.1"/>
    </source>
</evidence>